<name>A0ABP0BJ25_9PEZI</name>
<evidence type="ECO:0000256" key="1">
    <source>
        <dbReference type="SAM" id="MobiDB-lite"/>
    </source>
</evidence>
<keyword evidence="3" id="KW-1185">Reference proteome</keyword>
<evidence type="ECO:0000313" key="2">
    <source>
        <dbReference type="EMBL" id="CAK7219563.1"/>
    </source>
</evidence>
<accession>A0ABP0BJ25</accession>
<evidence type="ECO:0000313" key="3">
    <source>
        <dbReference type="Proteomes" id="UP001642482"/>
    </source>
</evidence>
<organism evidence="2 3">
    <name type="scientific">Sporothrix eucalyptigena</name>
    <dbReference type="NCBI Taxonomy" id="1812306"/>
    <lineage>
        <taxon>Eukaryota</taxon>
        <taxon>Fungi</taxon>
        <taxon>Dikarya</taxon>
        <taxon>Ascomycota</taxon>
        <taxon>Pezizomycotina</taxon>
        <taxon>Sordariomycetes</taxon>
        <taxon>Sordariomycetidae</taxon>
        <taxon>Ophiostomatales</taxon>
        <taxon>Ophiostomataceae</taxon>
        <taxon>Sporothrix</taxon>
    </lineage>
</organism>
<feature type="region of interest" description="Disordered" evidence="1">
    <location>
        <begin position="192"/>
        <end position="250"/>
    </location>
</feature>
<sequence length="250" mass="27385">MPPSLKPRLWKTVQNTIPELKSDNDPSNRAANLSLAEKDGVVRQQLTLAAYPYLDATALVAGGVCESIKTADNTLRLLRIYGYVLGAPDHNDAPPLNSRSATVAFTVPSMSVASLPTGQTVNTVFIDKNLPGRMAHLSTEAQRRLVRLLFFWEAECRRWQELCEEEEDLEHSLAEDEAASKDDHRQVLLERVQQRKRLLPSQRPDAEGATGATDVTGATSPPPSFVAGPSRTSTTPAYEDEPPPPYPGLS</sequence>
<comment type="caution">
    <text evidence="2">The sequence shown here is derived from an EMBL/GenBank/DDBJ whole genome shotgun (WGS) entry which is preliminary data.</text>
</comment>
<dbReference type="EMBL" id="CAWUHD010000032">
    <property type="protein sequence ID" value="CAK7219563.1"/>
    <property type="molecule type" value="Genomic_DNA"/>
</dbReference>
<feature type="compositionally biased region" description="Low complexity" evidence="1">
    <location>
        <begin position="207"/>
        <end position="219"/>
    </location>
</feature>
<proteinExistence type="predicted"/>
<dbReference type="Proteomes" id="UP001642482">
    <property type="component" value="Unassembled WGS sequence"/>
</dbReference>
<protein>
    <submittedName>
        <fullName evidence="2">Uncharacterized protein</fullName>
    </submittedName>
</protein>
<gene>
    <name evidence="2" type="ORF">SEUCBS140593_003933</name>
</gene>
<reference evidence="2 3" key="1">
    <citation type="submission" date="2024-01" db="EMBL/GenBank/DDBJ databases">
        <authorList>
            <person name="Allen C."/>
            <person name="Tagirdzhanova G."/>
        </authorList>
    </citation>
    <scope>NUCLEOTIDE SEQUENCE [LARGE SCALE GENOMIC DNA]</scope>
</reference>